<reference evidence="2" key="1">
    <citation type="journal article" date="2014" name="Science">
        <title>Structural and functional partitioning of bread wheat chromosome 3B.</title>
        <authorList>
            <person name="Choulet F."/>
            <person name="Alberti A."/>
            <person name="Theil S."/>
            <person name="Glover N."/>
            <person name="Barbe V."/>
            <person name="Daron J."/>
            <person name="Pingault L."/>
            <person name="Sourdille P."/>
            <person name="Couloux A."/>
            <person name="Paux E."/>
            <person name="Leroy P."/>
            <person name="Mangenot S."/>
            <person name="Guilhot N."/>
            <person name="Le Gouis J."/>
            <person name="Balfourier F."/>
            <person name="Alaux M."/>
            <person name="Jamilloux V."/>
            <person name="Poulain J."/>
            <person name="Durand C."/>
            <person name="Bellec A."/>
            <person name="Gaspin C."/>
            <person name="Safar J."/>
            <person name="Dolezel J."/>
            <person name="Rogers J."/>
            <person name="Vandepoele K."/>
            <person name="Aury J.M."/>
            <person name="Mayer K."/>
            <person name="Berges H."/>
            <person name="Quesneville H."/>
            <person name="Wincker P."/>
            <person name="Feuillet C."/>
        </authorList>
    </citation>
    <scope>NUCLEOTIDE SEQUENCE</scope>
</reference>
<dbReference type="HOGENOM" id="CLU_1527892_0_0_1"/>
<dbReference type="EMBL" id="HG670306">
    <property type="protein sequence ID" value="CDM86620.1"/>
    <property type="molecule type" value="Genomic_DNA"/>
</dbReference>
<gene>
    <name evidence="2" type="ORF">TRAES_3BF080500100CFD_c1</name>
</gene>
<dbReference type="AlphaFoldDB" id="A0A077S523"/>
<organism evidence="2">
    <name type="scientific">Triticum aestivum</name>
    <name type="common">Wheat</name>
    <dbReference type="NCBI Taxonomy" id="4565"/>
    <lineage>
        <taxon>Eukaryota</taxon>
        <taxon>Viridiplantae</taxon>
        <taxon>Streptophyta</taxon>
        <taxon>Embryophyta</taxon>
        <taxon>Tracheophyta</taxon>
        <taxon>Spermatophyta</taxon>
        <taxon>Magnoliopsida</taxon>
        <taxon>Liliopsida</taxon>
        <taxon>Poales</taxon>
        <taxon>Poaceae</taxon>
        <taxon>BOP clade</taxon>
        <taxon>Pooideae</taxon>
        <taxon>Triticodae</taxon>
        <taxon>Triticeae</taxon>
        <taxon>Triticinae</taxon>
        <taxon>Triticum</taxon>
    </lineage>
</organism>
<evidence type="ECO:0000256" key="1">
    <source>
        <dbReference type="SAM" id="MobiDB-lite"/>
    </source>
</evidence>
<feature type="region of interest" description="Disordered" evidence="1">
    <location>
        <begin position="52"/>
        <end position="102"/>
    </location>
</feature>
<sequence>MAAAVWSEVDGRIQLDDGTDPEAPAMAVAVDLDMVHPWRRWCGPMSTVTSSSTAARIQKPPPWPWQNWSPARETPAAWVGRGRRRRSPVGSAENSSDGALCREQQRGLPLLPRGCGRASSTGMRQRERHVLDGDRDAGRRGTVTLALQPLFKRSTTFIERDADDLAERVPEFGYEC</sequence>
<proteinExistence type="predicted"/>
<accession>A0A077S523</accession>
<protein>
    <submittedName>
        <fullName evidence="2">Uncharacterized protein</fullName>
    </submittedName>
</protein>
<evidence type="ECO:0000313" key="2">
    <source>
        <dbReference type="EMBL" id="CDM86620.1"/>
    </source>
</evidence>
<name>A0A077S523_WHEAT</name>